<dbReference type="PANTHER" id="PTHR42206">
    <property type="entry name" value="METAL-DEPENDENT HYDROLASE-RELATED"/>
    <property type="match status" value="1"/>
</dbReference>
<dbReference type="SUPFAM" id="SSF51556">
    <property type="entry name" value="Metallo-dependent hydrolases"/>
    <property type="match status" value="1"/>
</dbReference>
<proteinExistence type="predicted"/>
<dbReference type="Gene3D" id="3.20.20.140">
    <property type="entry name" value="Metal-dependent hydrolases"/>
    <property type="match status" value="1"/>
</dbReference>
<sequence>MLFSDAHLHLNPVKGLGAERVGEKLARDGFWFTGLVGLPPYHYGLDKPSLDSFEKAISILASQARALREKGIKVKTLAGFHPAEVDEYNRMGLTIREVYELAERVLKLIESKIKEGVIDGIGEVGRQHYGTSFARISVAESVMIRALELAKDLNVVIHLHLDQSGWPTCHLLSKVIELIGVKRKLVLIHHVNKHSAQPCIEYGLPVSAPVKQEIHEIIRLPGLILVESDYIDDNERPGVSSYPWDIASVFTRLVKTGVIDEGVASKVLVENVVEYYGVEPP</sequence>
<dbReference type="InterPro" id="IPR032466">
    <property type="entry name" value="Metal_Hydrolase"/>
</dbReference>
<dbReference type="PANTHER" id="PTHR42206:SF1">
    <property type="entry name" value="METAL-DEPENDENT HYDROLASE"/>
    <property type="match status" value="1"/>
</dbReference>
<dbReference type="EMBL" id="DRYK01000089">
    <property type="protein sequence ID" value="HHP68533.1"/>
    <property type="molecule type" value="Genomic_DNA"/>
</dbReference>
<reference evidence="1" key="1">
    <citation type="journal article" date="2020" name="mSystems">
        <title>Genome- and Community-Level Interaction Insights into Carbon Utilization and Element Cycling Functions of Hydrothermarchaeota in Hydrothermal Sediment.</title>
        <authorList>
            <person name="Zhou Z."/>
            <person name="Liu Y."/>
            <person name="Xu W."/>
            <person name="Pan J."/>
            <person name="Luo Z.H."/>
            <person name="Li M."/>
        </authorList>
    </citation>
    <scope>NUCLEOTIDE SEQUENCE [LARGE SCALE GENOMIC DNA]</scope>
    <source>
        <strain evidence="1">SpSt-110</strain>
    </source>
</reference>
<dbReference type="Pfam" id="PF01026">
    <property type="entry name" value="TatD_DNase"/>
    <property type="match status" value="1"/>
</dbReference>
<evidence type="ECO:0000313" key="1">
    <source>
        <dbReference type="EMBL" id="HHP68533.1"/>
    </source>
</evidence>
<dbReference type="GO" id="GO:0016788">
    <property type="term" value="F:hydrolase activity, acting on ester bonds"/>
    <property type="evidence" value="ECO:0007669"/>
    <property type="project" value="InterPro"/>
</dbReference>
<dbReference type="InterPro" id="IPR001130">
    <property type="entry name" value="TatD-like"/>
</dbReference>
<accession>A0A7J3Y133</accession>
<protein>
    <submittedName>
        <fullName evidence="1">Hydrolase TatD</fullName>
    </submittedName>
</protein>
<gene>
    <name evidence="1" type="ORF">ENM60_07130</name>
</gene>
<dbReference type="AlphaFoldDB" id="A0A7J3Y133"/>
<dbReference type="InterPro" id="IPR011589">
    <property type="entry name" value="UCP004961"/>
</dbReference>
<keyword evidence="1" id="KW-0378">Hydrolase</keyword>
<name>A0A7J3Y133_9CREN</name>
<organism evidence="1">
    <name type="scientific">Thermogladius calderae</name>
    <dbReference type="NCBI Taxonomy" id="1200300"/>
    <lineage>
        <taxon>Archaea</taxon>
        <taxon>Thermoproteota</taxon>
        <taxon>Thermoprotei</taxon>
        <taxon>Desulfurococcales</taxon>
        <taxon>Desulfurococcaceae</taxon>
        <taxon>Thermogladius</taxon>
    </lineage>
</organism>
<comment type="caution">
    <text evidence="1">The sequence shown here is derived from an EMBL/GenBank/DDBJ whole genome shotgun (WGS) entry which is preliminary data.</text>
</comment>